<keyword evidence="2" id="KW-1185">Reference proteome</keyword>
<dbReference type="EMBL" id="PIUM01000034">
    <property type="protein sequence ID" value="PKU22326.1"/>
    <property type="molecule type" value="Genomic_DNA"/>
</dbReference>
<dbReference type="OrthoDB" id="8479549at2"/>
<accession>A0A2N3PPL0</accession>
<gene>
    <name evidence="1" type="ORF">CWS72_22440</name>
</gene>
<evidence type="ECO:0000313" key="1">
    <source>
        <dbReference type="EMBL" id="PKU22326.1"/>
    </source>
</evidence>
<evidence type="ECO:0000313" key="2">
    <source>
        <dbReference type="Proteomes" id="UP000233293"/>
    </source>
</evidence>
<reference evidence="2" key="1">
    <citation type="submission" date="2017-12" db="EMBL/GenBank/DDBJ databases">
        <title>Draft genome sequence of Telmatospirillum siberiense 26-4b1T, an acidotolerant peatland alphaproteobacterium potentially involved in sulfur cycling.</title>
        <authorList>
            <person name="Hausmann B."/>
            <person name="Pjevac P."/>
            <person name="Schreck K."/>
            <person name="Herbold C.W."/>
            <person name="Daims H."/>
            <person name="Wagner M."/>
            <person name="Pester M."/>
            <person name="Loy A."/>
        </authorList>
    </citation>
    <scope>NUCLEOTIDE SEQUENCE [LARGE SCALE GENOMIC DNA]</scope>
    <source>
        <strain evidence="2">26-4b1</strain>
    </source>
</reference>
<sequence>MINTQPSPQQMLSGIVAANSHAGRPLLQTSAGLLSLDTNVDLPAGATVTLETLDAPVLPDTVPNPAEPPGTGFQEAIDILRQAGALIASTNPAAMDLPARLTAALFGLSSAADTASIKPWLGERLIRKLNKAGHQSLIDRLEKELRTLKTPVRMPLNGEWQSLMLPLPIDQRIDPIRLVFRRPPDDAEEAAAREDEGTRFLVDVTMSRLGALQIDGLLRRKTKRFDMILRSHVALPEEMRHGIEAIFNRSLEGLNMAGSAMFQHTKTFIEPIPMTEPEISGWVI</sequence>
<proteinExistence type="predicted"/>
<dbReference type="AlphaFoldDB" id="A0A2N3PPL0"/>
<organism evidence="1 2">
    <name type="scientific">Telmatospirillum siberiense</name>
    <dbReference type="NCBI Taxonomy" id="382514"/>
    <lineage>
        <taxon>Bacteria</taxon>
        <taxon>Pseudomonadati</taxon>
        <taxon>Pseudomonadota</taxon>
        <taxon>Alphaproteobacteria</taxon>
        <taxon>Rhodospirillales</taxon>
        <taxon>Rhodospirillaceae</taxon>
        <taxon>Telmatospirillum</taxon>
    </lineage>
</organism>
<comment type="caution">
    <text evidence="1">The sequence shown here is derived from an EMBL/GenBank/DDBJ whole genome shotgun (WGS) entry which is preliminary data.</text>
</comment>
<dbReference type="Proteomes" id="UP000233293">
    <property type="component" value="Unassembled WGS sequence"/>
</dbReference>
<protein>
    <submittedName>
        <fullName evidence="1">Uncharacterized protein</fullName>
    </submittedName>
</protein>
<name>A0A2N3PPL0_9PROT</name>